<proteinExistence type="predicted"/>
<keyword evidence="3" id="KW-1185">Reference proteome</keyword>
<evidence type="ECO:0000313" key="2">
    <source>
        <dbReference type="EMBL" id="AML51597.1"/>
    </source>
</evidence>
<keyword evidence="1" id="KW-1133">Transmembrane helix</keyword>
<keyword evidence="1" id="KW-0812">Transmembrane</keyword>
<dbReference type="OrthoDB" id="5243804at2"/>
<dbReference type="PANTHER" id="PTHR22911">
    <property type="entry name" value="ACYL-MALONYL CONDENSING ENZYME-RELATED"/>
    <property type="match status" value="1"/>
</dbReference>
<accession>A0A126V0B8</accession>
<name>A0A126V0B8_9RHOB</name>
<dbReference type="Proteomes" id="UP000070371">
    <property type="component" value="Chromosome"/>
</dbReference>
<sequence length="302" mass="32448">MELWIPITIAAAFAQNLRFMLQKHLKSTQLSTGGATFARFLYSAPLVALLLAAYLHFSGIPIPQVNARFWVMALSGGLAQILATMCVVALFSHRSFAVGITFKKTEVLQTALLSFVVLGEKISAWGLGAILVGFVGVVLLADNRGMGATGWKARLFNRAAGLGLLSGVLFAISATGYRGASLSLGLDVPFFARACFTLAIVTASQTVAMGIWLLMRERGEMTRVVANWRVAGLVGVTSMIGSLGWFTAFTLQNAAYVKALGQVELLFSFLASTLFFHEKTTARERIAMLFLTGSILLLVVLA</sequence>
<feature type="transmembrane region" description="Helical" evidence="1">
    <location>
        <begin position="69"/>
        <end position="91"/>
    </location>
</feature>
<dbReference type="EMBL" id="CP014327">
    <property type="protein sequence ID" value="AML51597.1"/>
    <property type="molecule type" value="Genomic_DNA"/>
</dbReference>
<evidence type="ECO:0000256" key="1">
    <source>
        <dbReference type="SAM" id="Phobius"/>
    </source>
</evidence>
<feature type="transmembrane region" description="Helical" evidence="1">
    <location>
        <begin position="226"/>
        <end position="249"/>
    </location>
</feature>
<reference evidence="2 3" key="1">
    <citation type="submission" date="2016-02" db="EMBL/GenBank/DDBJ databases">
        <title>Complete genome sequence of Halocynthiibacter arcticus PAMC 20958t from arctic marine sediment.</title>
        <authorList>
            <person name="Lee Y.M."/>
            <person name="Baek K."/>
            <person name="Lee H.K."/>
            <person name="Shin S.C."/>
        </authorList>
    </citation>
    <scope>NUCLEOTIDE SEQUENCE [LARGE SCALE GENOMIC DNA]</scope>
    <source>
        <strain evidence="2">PAMC 20958</strain>
    </source>
</reference>
<protein>
    <recommendedName>
        <fullName evidence="4">EamA domain-containing protein</fullName>
    </recommendedName>
</protein>
<feature type="transmembrane region" description="Helical" evidence="1">
    <location>
        <begin position="190"/>
        <end position="214"/>
    </location>
</feature>
<dbReference type="SUPFAM" id="SSF103481">
    <property type="entry name" value="Multidrug resistance efflux transporter EmrE"/>
    <property type="match status" value="2"/>
</dbReference>
<feature type="transmembrane region" description="Helical" evidence="1">
    <location>
        <begin position="255"/>
        <end position="276"/>
    </location>
</feature>
<feature type="transmembrane region" description="Helical" evidence="1">
    <location>
        <begin position="122"/>
        <end position="143"/>
    </location>
</feature>
<evidence type="ECO:0000313" key="3">
    <source>
        <dbReference type="Proteomes" id="UP000070371"/>
    </source>
</evidence>
<feature type="transmembrane region" description="Helical" evidence="1">
    <location>
        <begin position="38"/>
        <end position="57"/>
    </location>
</feature>
<dbReference type="RefSeq" id="WP_039004640.1">
    <property type="nucleotide sequence ID" value="NZ_CP014327.1"/>
</dbReference>
<feature type="transmembrane region" description="Helical" evidence="1">
    <location>
        <begin position="155"/>
        <end position="178"/>
    </location>
</feature>
<evidence type="ECO:0008006" key="4">
    <source>
        <dbReference type="Google" id="ProtNLM"/>
    </source>
</evidence>
<dbReference type="KEGG" id="hat:RC74_10285"/>
<dbReference type="AlphaFoldDB" id="A0A126V0B8"/>
<keyword evidence="1" id="KW-0472">Membrane</keyword>
<gene>
    <name evidence="2" type="ORF">RC74_10285</name>
</gene>
<dbReference type="GO" id="GO:0016020">
    <property type="term" value="C:membrane"/>
    <property type="evidence" value="ECO:0007669"/>
    <property type="project" value="TreeGrafter"/>
</dbReference>
<dbReference type="InterPro" id="IPR037185">
    <property type="entry name" value="EmrE-like"/>
</dbReference>
<dbReference type="STRING" id="1579316.RC74_10285"/>
<dbReference type="PANTHER" id="PTHR22911:SF137">
    <property type="entry name" value="SOLUTE CARRIER FAMILY 35 MEMBER G2-RELATED"/>
    <property type="match status" value="1"/>
</dbReference>
<organism evidence="2 3">
    <name type="scientific">Falsihalocynthiibacter arcticus</name>
    <dbReference type="NCBI Taxonomy" id="1579316"/>
    <lineage>
        <taxon>Bacteria</taxon>
        <taxon>Pseudomonadati</taxon>
        <taxon>Pseudomonadota</taxon>
        <taxon>Alphaproteobacteria</taxon>
        <taxon>Rhodobacterales</taxon>
        <taxon>Roseobacteraceae</taxon>
        <taxon>Falsihalocynthiibacter</taxon>
    </lineage>
</organism>